<dbReference type="HOGENOM" id="CLU_3274737_0_0_10"/>
<sequence>MTDVHPPYLCTRNNPHGVVGLQKWIISLEPEEIRIEKEGKR</sequence>
<dbReference type="EMBL" id="AFZZ01000263">
    <property type="protein sequence ID" value="EHJ34983.1"/>
    <property type="molecule type" value="Genomic_DNA"/>
</dbReference>
<gene>
    <name evidence="1" type="ORF">HMPREF0673_03043</name>
</gene>
<protein>
    <submittedName>
        <fullName evidence="1">Uncharacterized protein</fullName>
    </submittedName>
</protein>
<evidence type="ECO:0000313" key="2">
    <source>
        <dbReference type="Proteomes" id="UP000004407"/>
    </source>
</evidence>
<name>G6B2A9_9BACT</name>
<organism evidence="1 2">
    <name type="scientific">Leyella stercorea DSM 18206</name>
    <dbReference type="NCBI Taxonomy" id="1002367"/>
    <lineage>
        <taxon>Bacteria</taxon>
        <taxon>Pseudomonadati</taxon>
        <taxon>Bacteroidota</taxon>
        <taxon>Bacteroidia</taxon>
        <taxon>Bacteroidales</taxon>
        <taxon>Prevotellaceae</taxon>
        <taxon>Leyella</taxon>
    </lineage>
</organism>
<comment type="caution">
    <text evidence="1">The sequence shown here is derived from an EMBL/GenBank/DDBJ whole genome shotgun (WGS) entry which is preliminary data.</text>
</comment>
<reference evidence="1 2" key="1">
    <citation type="submission" date="2011-08" db="EMBL/GenBank/DDBJ databases">
        <authorList>
            <person name="Weinstock G."/>
            <person name="Sodergren E."/>
            <person name="Clifton S."/>
            <person name="Fulton L."/>
            <person name="Fulton B."/>
            <person name="Courtney L."/>
            <person name="Fronick C."/>
            <person name="Harrison M."/>
            <person name="Strong C."/>
            <person name="Farmer C."/>
            <person name="Delahaunty K."/>
            <person name="Markovic C."/>
            <person name="Hall O."/>
            <person name="Minx P."/>
            <person name="Tomlinson C."/>
            <person name="Mitreva M."/>
            <person name="Hou S."/>
            <person name="Chen J."/>
            <person name="Wollam A."/>
            <person name="Pepin K.H."/>
            <person name="Johnson M."/>
            <person name="Bhonagiri V."/>
            <person name="Zhang X."/>
            <person name="Suruliraj S."/>
            <person name="Warren W."/>
            <person name="Chinwalla A."/>
            <person name="Mardis E.R."/>
            <person name="Wilson R.K."/>
        </authorList>
    </citation>
    <scope>NUCLEOTIDE SEQUENCE [LARGE SCALE GENOMIC DNA]</scope>
    <source>
        <strain evidence="1 2">DSM 18206</strain>
    </source>
</reference>
<dbReference type="Proteomes" id="UP000004407">
    <property type="component" value="Unassembled WGS sequence"/>
</dbReference>
<accession>G6B2A9</accession>
<proteinExistence type="predicted"/>
<dbReference type="AlphaFoldDB" id="G6B2A9"/>
<evidence type="ECO:0000313" key="1">
    <source>
        <dbReference type="EMBL" id="EHJ34983.1"/>
    </source>
</evidence>